<dbReference type="RefSeq" id="WP_069776675.1">
    <property type="nucleotide sequence ID" value="NZ_CP017248.1"/>
</dbReference>
<feature type="domain" description="Smr" evidence="1">
    <location>
        <begin position="4"/>
        <end position="80"/>
    </location>
</feature>
<name>A0A1D7Y350_9ACTN</name>
<organism evidence="2 3">
    <name type="scientific">Streptomyces fodineus</name>
    <dbReference type="NCBI Taxonomy" id="1904616"/>
    <lineage>
        <taxon>Bacteria</taxon>
        <taxon>Bacillati</taxon>
        <taxon>Actinomycetota</taxon>
        <taxon>Actinomycetes</taxon>
        <taxon>Kitasatosporales</taxon>
        <taxon>Streptomycetaceae</taxon>
        <taxon>Streptomyces</taxon>
    </lineage>
</organism>
<dbReference type="InterPro" id="IPR002625">
    <property type="entry name" value="Smr_dom"/>
</dbReference>
<protein>
    <submittedName>
        <fullName evidence="2">DNA mismatch repair protein MutS</fullName>
    </submittedName>
</protein>
<keyword evidence="3" id="KW-1185">Reference proteome</keyword>
<gene>
    <name evidence="2" type="ORF">BFF78_02070</name>
</gene>
<sequence length="87" mass="9890">MLSLDLHPIFRNNRDIELALRQFLFRANHSGETVVEIIPGKGSGRLKARVLAFLDQKHIRKLYVRREVDTGNAGRILVYFDEAGLSG</sequence>
<dbReference type="SUPFAM" id="SSF160443">
    <property type="entry name" value="SMR domain-like"/>
    <property type="match status" value="1"/>
</dbReference>
<dbReference type="Pfam" id="PF01713">
    <property type="entry name" value="Smr"/>
    <property type="match status" value="1"/>
</dbReference>
<dbReference type="Gene3D" id="3.30.1370.110">
    <property type="match status" value="1"/>
</dbReference>
<dbReference type="EMBL" id="CP017248">
    <property type="protein sequence ID" value="AOR30021.1"/>
    <property type="molecule type" value="Genomic_DNA"/>
</dbReference>
<reference evidence="3" key="1">
    <citation type="submission" date="2016-09" db="EMBL/GenBank/DDBJ databases">
        <title>Streptomyces puniciscabiei strain:TW1S1 Genome sequencing and assembly.</title>
        <authorList>
            <person name="Kim M.-K."/>
            <person name="Kim S.B."/>
        </authorList>
    </citation>
    <scope>NUCLEOTIDE SEQUENCE [LARGE SCALE GENOMIC DNA]</scope>
    <source>
        <strain evidence="3">TW1S1</strain>
    </source>
</reference>
<dbReference type="InterPro" id="IPR036063">
    <property type="entry name" value="Smr_dom_sf"/>
</dbReference>
<proteinExistence type="predicted"/>
<evidence type="ECO:0000313" key="2">
    <source>
        <dbReference type="EMBL" id="AOR30021.1"/>
    </source>
</evidence>
<dbReference type="KEGG" id="spun:BFF78_02070"/>
<accession>A0A1D7Y350</accession>
<evidence type="ECO:0000259" key="1">
    <source>
        <dbReference type="Pfam" id="PF01713"/>
    </source>
</evidence>
<dbReference type="AlphaFoldDB" id="A0A1D7Y350"/>
<dbReference type="Proteomes" id="UP000094960">
    <property type="component" value="Chromosome"/>
</dbReference>
<evidence type="ECO:0000313" key="3">
    <source>
        <dbReference type="Proteomes" id="UP000094960"/>
    </source>
</evidence>